<evidence type="ECO:0000256" key="1">
    <source>
        <dbReference type="SAM" id="Phobius"/>
    </source>
</evidence>
<evidence type="ECO:0000313" key="2">
    <source>
        <dbReference type="EMBL" id="GKV51221.1"/>
    </source>
</evidence>
<dbReference type="AlphaFoldDB" id="A0AAV5MR64"/>
<organism evidence="2 3">
    <name type="scientific">Rubroshorea leprosula</name>
    <dbReference type="NCBI Taxonomy" id="152421"/>
    <lineage>
        <taxon>Eukaryota</taxon>
        <taxon>Viridiplantae</taxon>
        <taxon>Streptophyta</taxon>
        <taxon>Embryophyta</taxon>
        <taxon>Tracheophyta</taxon>
        <taxon>Spermatophyta</taxon>
        <taxon>Magnoliopsida</taxon>
        <taxon>eudicotyledons</taxon>
        <taxon>Gunneridae</taxon>
        <taxon>Pentapetalae</taxon>
        <taxon>rosids</taxon>
        <taxon>malvids</taxon>
        <taxon>Malvales</taxon>
        <taxon>Dipterocarpaceae</taxon>
        <taxon>Rubroshorea</taxon>
    </lineage>
</organism>
<reference evidence="2 3" key="1">
    <citation type="journal article" date="2021" name="Commun. Biol.">
        <title>The genome of Shorea leprosula (Dipterocarpaceae) highlights the ecological relevance of drought in aseasonal tropical rainforests.</title>
        <authorList>
            <person name="Ng K.K.S."/>
            <person name="Kobayashi M.J."/>
            <person name="Fawcett J.A."/>
            <person name="Hatakeyama M."/>
            <person name="Paape T."/>
            <person name="Ng C.H."/>
            <person name="Ang C.C."/>
            <person name="Tnah L.H."/>
            <person name="Lee C.T."/>
            <person name="Nishiyama T."/>
            <person name="Sese J."/>
            <person name="O'Brien M.J."/>
            <person name="Copetti D."/>
            <person name="Mohd Noor M.I."/>
            <person name="Ong R.C."/>
            <person name="Putra M."/>
            <person name="Sireger I.Z."/>
            <person name="Indrioko S."/>
            <person name="Kosugi Y."/>
            <person name="Izuno A."/>
            <person name="Isagi Y."/>
            <person name="Lee S.L."/>
            <person name="Shimizu K.K."/>
        </authorList>
    </citation>
    <scope>NUCLEOTIDE SEQUENCE [LARGE SCALE GENOMIC DNA]</scope>
    <source>
        <strain evidence="2">214</strain>
    </source>
</reference>
<keyword evidence="1" id="KW-0472">Membrane</keyword>
<dbReference type="Proteomes" id="UP001054252">
    <property type="component" value="Unassembled WGS sequence"/>
</dbReference>
<keyword evidence="1" id="KW-1133">Transmembrane helix</keyword>
<comment type="caution">
    <text evidence="2">The sequence shown here is derived from an EMBL/GenBank/DDBJ whole genome shotgun (WGS) entry which is preliminary data.</text>
</comment>
<feature type="transmembrane region" description="Helical" evidence="1">
    <location>
        <begin position="20"/>
        <end position="38"/>
    </location>
</feature>
<accession>A0AAV5MR64</accession>
<sequence length="54" mass="6459">MFVICSKWKWKEQKQLGKEAYCVFICLAGKWYSLGVWMPRKCFEFGCLDAEKML</sequence>
<name>A0AAV5MR64_9ROSI</name>
<evidence type="ECO:0000313" key="3">
    <source>
        <dbReference type="Proteomes" id="UP001054252"/>
    </source>
</evidence>
<gene>
    <name evidence="2" type="ORF">SLEP1_g57890</name>
</gene>
<proteinExistence type="predicted"/>
<protein>
    <submittedName>
        <fullName evidence="2">Uncharacterized protein</fullName>
    </submittedName>
</protein>
<keyword evidence="1" id="KW-0812">Transmembrane</keyword>
<keyword evidence="3" id="KW-1185">Reference proteome</keyword>
<dbReference type="EMBL" id="BPVZ01000457">
    <property type="protein sequence ID" value="GKV51221.1"/>
    <property type="molecule type" value="Genomic_DNA"/>
</dbReference>